<dbReference type="Proteomes" id="UP000223759">
    <property type="component" value="Unassembled WGS sequence"/>
</dbReference>
<accession>A0A1R3VNH8</accession>
<dbReference type="STRING" id="233100.SAMN05216526_0496"/>
<organism evidence="1 2">
    <name type="scientific">Ectothiorhodosinus mongolicus</name>
    <dbReference type="NCBI Taxonomy" id="233100"/>
    <lineage>
        <taxon>Bacteria</taxon>
        <taxon>Pseudomonadati</taxon>
        <taxon>Pseudomonadota</taxon>
        <taxon>Gammaproteobacteria</taxon>
        <taxon>Chromatiales</taxon>
        <taxon>Ectothiorhodospiraceae</taxon>
        <taxon>Ectothiorhodosinus</taxon>
    </lineage>
</organism>
<evidence type="ECO:0008006" key="3">
    <source>
        <dbReference type="Google" id="ProtNLM"/>
    </source>
</evidence>
<proteinExistence type="predicted"/>
<evidence type="ECO:0000313" key="2">
    <source>
        <dbReference type="Proteomes" id="UP000223759"/>
    </source>
</evidence>
<reference evidence="1 2" key="1">
    <citation type="submission" date="2017-01" db="EMBL/GenBank/DDBJ databases">
        <authorList>
            <person name="Mah S.A."/>
            <person name="Swanson W.J."/>
            <person name="Moy G.W."/>
            <person name="Vacquier V.D."/>
        </authorList>
    </citation>
    <scope>NUCLEOTIDE SEQUENCE [LARGE SCALE GENOMIC DNA]</scope>
    <source>
        <strain evidence="1 2">M9</strain>
    </source>
</reference>
<dbReference type="AlphaFoldDB" id="A0A1R3VNH8"/>
<dbReference type="InterPro" id="IPR010775">
    <property type="entry name" value="DUF1365"/>
</dbReference>
<evidence type="ECO:0000313" key="1">
    <source>
        <dbReference type="EMBL" id="SIT66155.1"/>
    </source>
</evidence>
<dbReference type="RefSeq" id="WP_268753135.1">
    <property type="nucleotide sequence ID" value="NZ_CP023018.1"/>
</dbReference>
<gene>
    <name evidence="1" type="ORF">SAMN05216526_0496</name>
</gene>
<dbReference type="Pfam" id="PF07103">
    <property type="entry name" value="DUF1365"/>
    <property type="match status" value="1"/>
</dbReference>
<sequence length="254" mass="29706">MSILDINDGWLYQSQVMHRRVFPVQYQFVYRVFSLLVDIDRIPELTQRLKLLSFNRFNLLSLYTKDHGPRDGTPWRTWIDAYLGEQGIDLEGGRVFLLCFPRVLGYTFNPLSLWYCHHQDGSLRAIICEVRNTLGDCHHYTLHNDGKPLHWPVVAGEDKRFYVSPFIDMDAHYDFRLAEPSERLSVLIRESQKDEIMLVASQTGNQRPLCDSQLARLSFRLPLLGFKIIGGIHWWALKIWLMGGKYHKKRGTTP</sequence>
<name>A0A1R3VNH8_9GAMM</name>
<dbReference type="PANTHER" id="PTHR33973:SF4">
    <property type="entry name" value="OS07G0153300 PROTEIN"/>
    <property type="match status" value="1"/>
</dbReference>
<dbReference type="PANTHER" id="PTHR33973">
    <property type="entry name" value="OS07G0153300 PROTEIN"/>
    <property type="match status" value="1"/>
</dbReference>
<protein>
    <recommendedName>
        <fullName evidence="3">DUF1365 domain-containing protein</fullName>
    </recommendedName>
</protein>
<keyword evidence="2" id="KW-1185">Reference proteome</keyword>
<dbReference type="EMBL" id="FTPK01000001">
    <property type="protein sequence ID" value="SIT66155.1"/>
    <property type="molecule type" value="Genomic_DNA"/>
</dbReference>